<dbReference type="InterPro" id="IPR036452">
    <property type="entry name" value="Ribo_hydro-like"/>
</dbReference>
<dbReference type="SUPFAM" id="SSF53590">
    <property type="entry name" value="Nucleoside hydrolase"/>
    <property type="match status" value="1"/>
</dbReference>
<keyword evidence="5" id="KW-1185">Reference proteome</keyword>
<name>A0A1H4JRR1_9HYPH</name>
<dbReference type="InterPro" id="IPR023186">
    <property type="entry name" value="IUNH"/>
</dbReference>
<reference evidence="5" key="1">
    <citation type="submission" date="2016-10" db="EMBL/GenBank/DDBJ databases">
        <authorList>
            <person name="Varghese N."/>
            <person name="Submissions S."/>
        </authorList>
    </citation>
    <scope>NUCLEOTIDE SEQUENCE [LARGE SCALE GENOMIC DNA]</scope>
    <source>
        <strain evidence="5">ES.061</strain>
    </source>
</reference>
<feature type="domain" description="Inosine/uridine-preferring nucleoside hydrolase" evidence="3">
    <location>
        <begin position="2"/>
        <end position="291"/>
    </location>
</feature>
<evidence type="ECO:0000313" key="5">
    <source>
        <dbReference type="Proteomes" id="UP000199064"/>
    </source>
</evidence>
<evidence type="ECO:0000313" key="4">
    <source>
        <dbReference type="EMBL" id="SEB48302.1"/>
    </source>
</evidence>
<dbReference type="Proteomes" id="UP000199064">
    <property type="component" value="Unassembled WGS sequence"/>
</dbReference>
<dbReference type="Gene3D" id="3.90.245.10">
    <property type="entry name" value="Ribonucleoside hydrolase-like"/>
    <property type="match status" value="1"/>
</dbReference>
<evidence type="ECO:0000256" key="2">
    <source>
        <dbReference type="ARBA" id="ARBA00023295"/>
    </source>
</evidence>
<dbReference type="Pfam" id="PF01156">
    <property type="entry name" value="IU_nuc_hydro"/>
    <property type="match status" value="1"/>
</dbReference>
<dbReference type="EMBL" id="FNSL01000001">
    <property type="protein sequence ID" value="SEB48302.1"/>
    <property type="molecule type" value="Genomic_DNA"/>
</dbReference>
<keyword evidence="1 4" id="KW-0378">Hydrolase</keyword>
<keyword evidence="2" id="KW-0326">Glycosidase</keyword>
<dbReference type="GO" id="GO:0005829">
    <property type="term" value="C:cytosol"/>
    <property type="evidence" value="ECO:0007669"/>
    <property type="project" value="TreeGrafter"/>
</dbReference>
<organism evidence="4 5">
    <name type="scientific">Nitratireductor aquibiodomus</name>
    <dbReference type="NCBI Taxonomy" id="204799"/>
    <lineage>
        <taxon>Bacteria</taxon>
        <taxon>Pseudomonadati</taxon>
        <taxon>Pseudomonadota</taxon>
        <taxon>Alphaproteobacteria</taxon>
        <taxon>Hyphomicrobiales</taxon>
        <taxon>Phyllobacteriaceae</taxon>
        <taxon>Nitratireductor</taxon>
    </lineage>
</organism>
<dbReference type="RefSeq" id="WP_090328018.1">
    <property type="nucleotide sequence ID" value="NZ_FNSL01000001.1"/>
</dbReference>
<gene>
    <name evidence="4" type="ORF">SAMN05216452_1575</name>
</gene>
<dbReference type="GO" id="GO:0006152">
    <property type="term" value="P:purine nucleoside catabolic process"/>
    <property type="evidence" value="ECO:0007669"/>
    <property type="project" value="TreeGrafter"/>
</dbReference>
<dbReference type="GO" id="GO:0008477">
    <property type="term" value="F:purine nucleosidase activity"/>
    <property type="evidence" value="ECO:0007669"/>
    <property type="project" value="TreeGrafter"/>
</dbReference>
<dbReference type="PANTHER" id="PTHR12304">
    <property type="entry name" value="INOSINE-URIDINE PREFERRING NUCLEOSIDE HYDROLASE"/>
    <property type="match status" value="1"/>
</dbReference>
<evidence type="ECO:0000259" key="3">
    <source>
        <dbReference type="Pfam" id="PF01156"/>
    </source>
</evidence>
<evidence type="ECO:0000256" key="1">
    <source>
        <dbReference type="ARBA" id="ARBA00022801"/>
    </source>
</evidence>
<protein>
    <submittedName>
        <fullName evidence="4">Inosine-uridine nucleoside N-ribohydrolase</fullName>
    </submittedName>
</protein>
<dbReference type="PANTHER" id="PTHR12304:SF4">
    <property type="entry name" value="URIDINE NUCLEOSIDASE"/>
    <property type="match status" value="1"/>
</dbReference>
<sequence length="305" mass="31688">MVWIDTDMGFDDILAVMMVAASSKPVAGVSLVFGNAPMDAVRANAAGAVSLLGWRFPIHTGAERAILGGVETPAHVLGPTGIPTRGRSLPQAEALPRTDALAALTAWLEGLDAPGEILALGPLTNIAILSLARPDLLSKIDSVTWMGGGATRGNHTASAEFNAFADPEAVAIVFASGISLRVADLDLCRQVLVGPEDVDVVRAVGTQKAEILADLLGAYVDIALNSGRSAMALYDPTAAAAFVAPDAFVFEDAEVTMELAGAHTRGRTIVDQRPHVKPNALWGMRADAARVRALALDALVEAARS</sequence>
<dbReference type="InterPro" id="IPR001910">
    <property type="entry name" value="Inosine/uridine_hydrolase_dom"/>
</dbReference>
<proteinExistence type="predicted"/>
<dbReference type="AlphaFoldDB" id="A0A1H4JRR1"/>
<accession>A0A1H4JRR1</accession>